<keyword evidence="2" id="KW-0004">4Fe-4S</keyword>
<keyword evidence="10" id="KW-1185">Reference proteome</keyword>
<dbReference type="GO" id="GO:0019646">
    <property type="term" value="P:aerobic electron transport chain"/>
    <property type="evidence" value="ECO:0007669"/>
    <property type="project" value="InterPro"/>
</dbReference>
<protein>
    <submittedName>
        <fullName evidence="9">High potential iron-sulfur protein</fullName>
    </submittedName>
</protein>
<evidence type="ECO:0000313" key="9">
    <source>
        <dbReference type="EMBL" id="SIR39051.1"/>
    </source>
</evidence>
<evidence type="ECO:0000256" key="4">
    <source>
        <dbReference type="ARBA" id="ARBA00022982"/>
    </source>
</evidence>
<evidence type="ECO:0000313" key="10">
    <source>
        <dbReference type="Proteomes" id="UP000186308"/>
    </source>
</evidence>
<sequence length="85" mass="9253">MPKRRRVTLGLGGFVWLASTRALLADTLESPKAAGYTDQHGTDGDVCATCQFFRPDHAAPARAGRCQLVAGPIMPTGHCYFYARR</sequence>
<keyword evidence="7" id="KW-0732">Signal</keyword>
<dbReference type="InterPro" id="IPR036369">
    <property type="entry name" value="HIPIP_sf"/>
</dbReference>
<dbReference type="Gene3D" id="4.10.490.10">
    <property type="entry name" value="High potential iron-sulphur protein"/>
    <property type="match status" value="1"/>
</dbReference>
<gene>
    <name evidence="9" type="ORF">SAMN05421828_12813</name>
</gene>
<evidence type="ECO:0000256" key="2">
    <source>
        <dbReference type="ARBA" id="ARBA00022485"/>
    </source>
</evidence>
<dbReference type="AlphaFoldDB" id="A0A8G2CN86"/>
<keyword evidence="4" id="KW-0249">Electron transport</keyword>
<evidence type="ECO:0000256" key="1">
    <source>
        <dbReference type="ARBA" id="ARBA00022448"/>
    </source>
</evidence>
<dbReference type="GO" id="GO:0009055">
    <property type="term" value="F:electron transfer activity"/>
    <property type="evidence" value="ECO:0007669"/>
    <property type="project" value="InterPro"/>
</dbReference>
<dbReference type="SUPFAM" id="SSF57652">
    <property type="entry name" value="HIPIP (high potential iron protein)"/>
    <property type="match status" value="1"/>
</dbReference>
<keyword evidence="1" id="KW-0813">Transport</keyword>
<reference evidence="9 10" key="1">
    <citation type="submission" date="2017-01" db="EMBL/GenBank/DDBJ databases">
        <authorList>
            <person name="Varghese N."/>
            <person name="Submissions S."/>
        </authorList>
    </citation>
    <scope>NUCLEOTIDE SEQUENCE [LARGE SCALE GENOMIC DNA]</scope>
    <source>
        <strain evidence="9 10">ATCC 35905</strain>
    </source>
</reference>
<evidence type="ECO:0000256" key="5">
    <source>
        <dbReference type="ARBA" id="ARBA00023004"/>
    </source>
</evidence>
<organism evidence="9 10">
    <name type="scientific">Acidiphilium rubrum</name>
    <dbReference type="NCBI Taxonomy" id="526"/>
    <lineage>
        <taxon>Bacteria</taxon>
        <taxon>Pseudomonadati</taxon>
        <taxon>Pseudomonadota</taxon>
        <taxon>Alphaproteobacteria</taxon>
        <taxon>Acetobacterales</taxon>
        <taxon>Acidocellaceae</taxon>
        <taxon>Acidiphilium</taxon>
    </lineage>
</organism>
<dbReference type="RefSeq" id="WP_029313776.1">
    <property type="nucleotide sequence ID" value="NZ_FTNE01000028.1"/>
</dbReference>
<evidence type="ECO:0000259" key="8">
    <source>
        <dbReference type="PROSITE" id="PS51373"/>
    </source>
</evidence>
<keyword evidence="5" id="KW-0408">Iron</keyword>
<evidence type="ECO:0000256" key="7">
    <source>
        <dbReference type="SAM" id="SignalP"/>
    </source>
</evidence>
<evidence type="ECO:0000256" key="6">
    <source>
        <dbReference type="ARBA" id="ARBA00023014"/>
    </source>
</evidence>
<feature type="signal peptide" evidence="7">
    <location>
        <begin position="1"/>
        <end position="24"/>
    </location>
</feature>
<dbReference type="PROSITE" id="PS51373">
    <property type="entry name" value="HIPIP"/>
    <property type="match status" value="1"/>
</dbReference>
<dbReference type="GO" id="GO:0046872">
    <property type="term" value="F:metal ion binding"/>
    <property type="evidence" value="ECO:0007669"/>
    <property type="project" value="UniProtKB-KW"/>
</dbReference>
<proteinExistence type="predicted"/>
<dbReference type="InterPro" id="IPR000170">
    <property type="entry name" value="High_potential_FeS_prot"/>
</dbReference>
<keyword evidence="3" id="KW-0479">Metal-binding</keyword>
<evidence type="ECO:0000256" key="3">
    <source>
        <dbReference type="ARBA" id="ARBA00022723"/>
    </source>
</evidence>
<accession>A0A8G2CN86</accession>
<name>A0A8G2CN86_ACIRU</name>
<keyword evidence="6" id="KW-0411">Iron-sulfur</keyword>
<dbReference type="EMBL" id="FTNE01000028">
    <property type="protein sequence ID" value="SIR39051.1"/>
    <property type="molecule type" value="Genomic_DNA"/>
</dbReference>
<dbReference type="Proteomes" id="UP000186308">
    <property type="component" value="Unassembled WGS sequence"/>
</dbReference>
<comment type="caution">
    <text evidence="9">The sequence shown here is derived from an EMBL/GenBank/DDBJ whole genome shotgun (WGS) entry which is preliminary data.</text>
</comment>
<feature type="chain" id="PRO_5034033870" evidence="7">
    <location>
        <begin position="25"/>
        <end position="85"/>
    </location>
</feature>
<dbReference type="GO" id="GO:0051539">
    <property type="term" value="F:4 iron, 4 sulfur cluster binding"/>
    <property type="evidence" value="ECO:0007669"/>
    <property type="project" value="UniProtKB-KW"/>
</dbReference>
<feature type="domain" description="High potential iron-sulfur proteins family profile" evidence="8">
    <location>
        <begin position="18"/>
        <end position="85"/>
    </location>
</feature>